<feature type="region of interest" description="Disordered" evidence="1">
    <location>
        <begin position="50"/>
        <end position="70"/>
    </location>
</feature>
<keyword evidence="3" id="KW-1185">Reference proteome</keyword>
<dbReference type="RefSeq" id="WP_153302980.1">
    <property type="nucleotide sequence ID" value="NZ_LT796768.1"/>
</dbReference>
<evidence type="ECO:0000313" key="2">
    <source>
        <dbReference type="EMBL" id="SKB08416.1"/>
    </source>
</evidence>
<sequence length="217" mass="22880">MSSRARRIVVTGVALTSLAVLGVFGWFGVSAWQASKVTVIATQLGDCADDGSVAPQPDASEDLGDPEGDPSPEVYLWLDHRLDCSLHTEVSNGARMPIKVERLEWPLLGPEGGMGPHLSAPARSGLHPATDPDGSGLDALLDTDGHAVIEPRAWREFSIRARFKDGCNSPGSFGFVARSPVATVRVLGWRHTLHAIGQGVGFAGTAETDCDTVVDAS</sequence>
<protein>
    <submittedName>
        <fullName evidence="2">Uncharacterized protein</fullName>
    </submittedName>
</protein>
<evidence type="ECO:0000256" key="1">
    <source>
        <dbReference type="SAM" id="MobiDB-lite"/>
    </source>
</evidence>
<proteinExistence type="predicted"/>
<gene>
    <name evidence="2" type="ORF">SAMN06295964_2151</name>
</gene>
<dbReference type="AlphaFoldDB" id="A0A1T4Z386"/>
<feature type="compositionally biased region" description="Acidic residues" evidence="1">
    <location>
        <begin position="59"/>
        <end position="70"/>
    </location>
</feature>
<evidence type="ECO:0000313" key="3">
    <source>
        <dbReference type="Proteomes" id="UP000191040"/>
    </source>
</evidence>
<dbReference type="Proteomes" id="UP000191040">
    <property type="component" value="Chromosome I"/>
</dbReference>
<reference evidence="3" key="1">
    <citation type="submission" date="2017-02" db="EMBL/GenBank/DDBJ databases">
        <authorList>
            <person name="Varghese N."/>
            <person name="Submissions S."/>
        </authorList>
    </citation>
    <scope>NUCLEOTIDE SEQUENCE [LARGE SCALE GENOMIC DNA]</scope>
    <source>
        <strain evidence="3">9H-4</strain>
    </source>
</reference>
<organism evidence="2 3">
    <name type="scientific">Aeromicrobium choanae</name>
    <dbReference type="NCBI Taxonomy" id="1736691"/>
    <lineage>
        <taxon>Bacteria</taxon>
        <taxon>Bacillati</taxon>
        <taxon>Actinomycetota</taxon>
        <taxon>Actinomycetes</taxon>
        <taxon>Propionibacteriales</taxon>
        <taxon>Nocardioidaceae</taxon>
        <taxon>Aeromicrobium</taxon>
    </lineage>
</organism>
<dbReference type="STRING" id="1736691.SAMN06295964_2151"/>
<name>A0A1T4Z386_9ACTN</name>
<accession>A0A1T4Z386</accession>
<dbReference type="EMBL" id="LT796768">
    <property type="protein sequence ID" value="SKB08416.1"/>
    <property type="molecule type" value="Genomic_DNA"/>
</dbReference>